<protein>
    <submittedName>
        <fullName evidence="1">AraC family transcriptional regulator</fullName>
    </submittedName>
</protein>
<accession>A0ABV0BG73</accession>
<dbReference type="InterPro" id="IPR011004">
    <property type="entry name" value="Trimer_LpxA-like_sf"/>
</dbReference>
<evidence type="ECO:0000313" key="1">
    <source>
        <dbReference type="EMBL" id="MEN3929968.1"/>
    </source>
</evidence>
<organism evidence="1 2">
    <name type="scientific">Hohaiivirga grylli</name>
    <dbReference type="NCBI Taxonomy" id="3133970"/>
    <lineage>
        <taxon>Bacteria</taxon>
        <taxon>Pseudomonadati</taxon>
        <taxon>Pseudomonadota</taxon>
        <taxon>Alphaproteobacteria</taxon>
        <taxon>Hyphomicrobiales</taxon>
        <taxon>Methylobacteriaceae</taxon>
        <taxon>Hohaiivirga</taxon>
    </lineage>
</organism>
<reference evidence="1 2" key="1">
    <citation type="submission" date="2024-04" db="EMBL/GenBank/DDBJ databases">
        <title>A novel species isolated from cricket.</title>
        <authorList>
            <person name="Wang H.-C."/>
        </authorList>
    </citation>
    <scope>NUCLEOTIDE SEQUENCE [LARGE SCALE GENOMIC DNA]</scope>
    <source>
        <strain evidence="1 2">WL0021</strain>
    </source>
</reference>
<dbReference type="Gene3D" id="2.160.10.10">
    <property type="entry name" value="Hexapeptide repeat proteins"/>
    <property type="match status" value="1"/>
</dbReference>
<proteinExistence type="predicted"/>
<name>A0ABV0BG73_9HYPH</name>
<keyword evidence="2" id="KW-1185">Reference proteome</keyword>
<gene>
    <name evidence="1" type="ORF">WJT86_02700</name>
</gene>
<evidence type="ECO:0000313" key="2">
    <source>
        <dbReference type="Proteomes" id="UP001418637"/>
    </source>
</evidence>
<dbReference type="EMBL" id="JBBYXI010000001">
    <property type="protein sequence ID" value="MEN3929968.1"/>
    <property type="molecule type" value="Genomic_DNA"/>
</dbReference>
<comment type="caution">
    <text evidence="1">The sequence shown here is derived from an EMBL/GenBank/DDBJ whole genome shotgun (WGS) entry which is preliminary data.</text>
</comment>
<dbReference type="Proteomes" id="UP001418637">
    <property type="component" value="Unassembled WGS sequence"/>
</dbReference>
<sequence length="203" mass="21771">MYPKFLDEIRRQNGLMMISEIEELVARGNIIFDPFSVLISSSVEIGSGNTIFPCVSLICRNDGILTIGDDNTFFSNTQIEALTGPIQIGSHNLIGEGGFTAKTNRPDAEILIGDYGRYQNGVSVFGNTILGSGSQLLGALTADSCRLESGQSFREPDPDLRAGLLKGHGIARGLSVPVGHVIVGDGRFSSDNLELQTVYHPKA</sequence>
<dbReference type="RefSeq" id="WP_346335943.1">
    <property type="nucleotide sequence ID" value="NZ_JBBYXI010000001.1"/>
</dbReference>
<dbReference type="SUPFAM" id="SSF51161">
    <property type="entry name" value="Trimeric LpxA-like enzymes"/>
    <property type="match status" value="1"/>
</dbReference>